<proteinExistence type="inferred from homology"/>
<evidence type="ECO:0000313" key="3">
    <source>
        <dbReference type="EMBL" id="VTZ80060.1"/>
    </source>
</evidence>
<dbReference type="KEGG" id="pyo:PY17X_1225900"/>
<name>A0A078KDP3_PLAYE</name>
<dbReference type="PANTHER" id="PTHR11757">
    <property type="entry name" value="PROTEASE FAMILY S9A OLIGOPEPTIDASE"/>
    <property type="match status" value="1"/>
</dbReference>
<evidence type="ECO:0000313" key="4">
    <source>
        <dbReference type="Proteomes" id="UP000072874"/>
    </source>
</evidence>
<dbReference type="VEuPathDB" id="PlasmoDB:Py17XNL_001205118"/>
<dbReference type="OMA" id="DKHNICC"/>
<dbReference type="EMBL" id="LK934640">
    <property type="protein sequence ID" value="CDU19425.1"/>
    <property type="molecule type" value="Genomic_DNA"/>
</dbReference>
<dbReference type="Proteomes" id="UP000072874">
    <property type="component" value="Chromosome 12"/>
</dbReference>
<evidence type="ECO:0000313" key="2">
    <source>
        <dbReference type="EMBL" id="CDU19425.1"/>
    </source>
</evidence>
<dbReference type="VEuPathDB" id="PlasmoDB:PYYM_1225400"/>
<dbReference type="InterPro" id="IPR051543">
    <property type="entry name" value="Serine_Peptidase_S9A"/>
</dbReference>
<dbReference type="Gene3D" id="2.130.10.120">
    <property type="entry name" value="Prolyl oligopeptidase, N-terminal domain"/>
    <property type="match status" value="1"/>
</dbReference>
<accession>A0A078KDP3</accession>
<sequence>MKFRNYIFGRITDSYHNVEKIKNIFEFRKSTKLVKDLSLIKKATNSYKINIEENSDIIKNDVHTFLRNNYIYFENNVEEELIFINNYLYFEIITDKYIMICRKKIKRKFKTNLNYFYQNNKSINDLKKEKVISNLNSEIVGIFPSIFNIKFLKIYKNYLFTFIVEQNNYPLNLCYSYKGTIYVNDKNLYNIDSDYVLKDICNECVVKNNLKKKINIYCNQNNLRKYRILTINNKNNNKIIGENCFGNNAIDTCRQYENDINKNCIYDGNYKKYEQSEEGLYRFRFPMIQYCNYLKYGIQNIEYIKLKNKIYFLSSEINEQYRCSKLFLNCSFFDKILIYEEKNQEYFLNLYKSKDQKIIFLLSGSHLHNKLFLINVDGKKKKNMNCFIDLVKINSQILQGKCFLEHFFNHIIFILKGKNNTTHIFFMECKNLNYLIQKKKNKTQKFEKIKKLKKIGNLSKDGLYIHEEESKKCRIPLYSVFLDKIEINVDKYIKKLVTLDDCIIQDFDMTKYGLVLCLYRNFLKPFVFIIYLFRKNAKLCYATSCSKDMAIQKGGNKNRKEIIVHKIKMIHLPIEKGSIQAGMNNNFYNNFLNIHISNTFINNIRLVINLRQCIIALPKNIHKNREQYNSYFKAKNNSFMYDIELDTIFQKNKNFDIKDIFINNSDGEQIPITLIYKIKDNDNIFFCENEKKEKYATFFEKINGNGSKLCLFSHFSKLCLFSNLGKNDLPLFINPSKTIINAYPFYGELNICNYTDEYYFYLLNNFVIAYFHLTGSGGFNKKVEKFKGKGYLKIKALEDLTNCINFLKYKNISNTNNMYMYFYSNSGLLGGYILNNIKKIVKNIIFVNPMLDLFNNLTDMNNNFVKSELLEFGKFKINEFLLKKNKNVDLDRLTILHTNKIDPYFGQKIKNDKKVKIIKRGKLYTLNRCTYFYYNNKINKKINNKINKKKKKAYNIDKNKRRYTKCYWKNNLFKNNLIMLYYICPYNNITAQYSEIYTNRENIKVKFKKCVDIKNDDNIKNNIVLHINNCDIICPNYNSIKFFFKYINYKNIEIKQYYYINMTDYKNIKNETKINFLSYFNYECLEEQRNKNTDKDNFCDLDFYDNKANNFYDDQANNFYDSKANNFYVSSSKTGGHTGFTDYISHTKKLMEKIYFILFSNWK</sequence>
<evidence type="ECO:0000256" key="1">
    <source>
        <dbReference type="ARBA" id="ARBA00005228"/>
    </source>
</evidence>
<dbReference type="PANTHER" id="PTHR11757:SF19">
    <property type="entry name" value="PROLYL ENDOPEPTIDASE-LIKE"/>
    <property type="match status" value="1"/>
</dbReference>
<comment type="similarity">
    <text evidence="1">Belongs to the peptidase S9A family.</text>
</comment>
<dbReference type="RefSeq" id="XP_022812647.1">
    <property type="nucleotide sequence ID" value="XM_022956800.1"/>
</dbReference>
<evidence type="ECO:0008006" key="6">
    <source>
        <dbReference type="Google" id="ProtNLM"/>
    </source>
</evidence>
<reference evidence="2" key="3">
    <citation type="submission" date="2014-05" db="EMBL/GenBank/DDBJ databases">
        <authorList>
            <person name="Aslett A.Martin."/>
            <person name="De Silva Nishadi"/>
        </authorList>
    </citation>
    <scope>NUCLEOTIDE SEQUENCE</scope>
    <source>
        <strain evidence="2">YM</strain>
    </source>
</reference>
<dbReference type="InterPro" id="IPR029058">
    <property type="entry name" value="AB_hydrolase_fold"/>
</dbReference>
<dbReference type="SUPFAM" id="SSF53474">
    <property type="entry name" value="alpha/beta-Hydrolases"/>
    <property type="match status" value="1"/>
</dbReference>
<gene>
    <name evidence="3" type="ORF">PY17X_1225900</name>
    <name evidence="2" type="ORF">PYYM_1225400</name>
</gene>
<protein>
    <recommendedName>
        <fullName evidence="6">Peptidase</fullName>
    </recommendedName>
</protein>
<dbReference type="OrthoDB" id="248387at2759"/>
<organism evidence="2 5">
    <name type="scientific">Plasmodium yoelii</name>
    <dbReference type="NCBI Taxonomy" id="5861"/>
    <lineage>
        <taxon>Eukaryota</taxon>
        <taxon>Sar</taxon>
        <taxon>Alveolata</taxon>
        <taxon>Apicomplexa</taxon>
        <taxon>Aconoidasida</taxon>
        <taxon>Haemosporida</taxon>
        <taxon>Plasmodiidae</taxon>
        <taxon>Plasmodium</taxon>
        <taxon>Plasmodium (Vinckeia)</taxon>
    </lineage>
</organism>
<dbReference type="AlphaFoldDB" id="A0A078KDP3"/>
<reference evidence="4 5" key="1">
    <citation type="journal article" date="2014" name="BMC Biol.">
        <title>A comprehensive evaluation of rodent malaria parasite genomes and gene expression.</title>
        <authorList>
            <person name="Otto T.D."/>
            <person name="Bohme U."/>
            <person name="Jackson A.P."/>
            <person name="Hunt M."/>
            <person name="Franke-Fayard B."/>
            <person name="Hoeijmakers W.A."/>
            <person name="Religa A.A."/>
            <person name="Robertson L."/>
            <person name="Sanders M."/>
            <person name="Ogun S.A."/>
            <person name="Cunningham D."/>
            <person name="Erhart A."/>
            <person name="Billker O."/>
            <person name="Khan S.M."/>
            <person name="Stunnenberg H.G."/>
            <person name="Langhorne J."/>
            <person name="Holder A.A."/>
            <person name="Waters A.P."/>
            <person name="Newbold C.I."/>
            <person name="Pain A."/>
            <person name="Berriman M."/>
            <person name="Janse C.J."/>
        </authorList>
    </citation>
    <scope>NUCLEOTIDE SEQUENCE [LARGE SCALE GENOMIC DNA]</scope>
    <source>
        <strain evidence="3 4">17X</strain>
        <strain evidence="2 5">YM</strain>
    </source>
</reference>
<dbReference type="EMBL" id="LM993666">
    <property type="protein sequence ID" value="VTZ80060.1"/>
    <property type="molecule type" value="Genomic_DNA"/>
</dbReference>
<dbReference type="GeneID" id="34860029"/>
<dbReference type="Gene3D" id="3.40.50.1820">
    <property type="entry name" value="alpha/beta hydrolase"/>
    <property type="match status" value="1"/>
</dbReference>
<dbReference type="VEuPathDB" id="PlasmoDB:PY01386"/>
<reference evidence="3" key="4">
    <citation type="submission" date="2019-05" db="EMBL/GenBank/DDBJ databases">
        <authorList>
            <consortium name="Pathogen Informatics"/>
        </authorList>
    </citation>
    <scope>NUCLEOTIDE SEQUENCE</scope>
    <source>
        <strain evidence="3">17X</strain>
    </source>
</reference>
<dbReference type="Proteomes" id="UP000072904">
    <property type="component" value="Chromosome 12"/>
</dbReference>
<reference evidence="3" key="2">
    <citation type="submission" date="2014-05" db="EMBL/GenBank/DDBJ databases">
        <authorList>
            <person name="Aslett M.A."/>
            <person name="De Silva N."/>
        </authorList>
    </citation>
    <scope>NUCLEOTIDE SEQUENCE</scope>
    <source>
        <strain evidence="3">17X</strain>
    </source>
</reference>
<evidence type="ECO:0000313" key="5">
    <source>
        <dbReference type="Proteomes" id="UP000072904"/>
    </source>
</evidence>
<dbReference type="VEuPathDB" id="PlasmoDB:PY17X_1225900"/>